<proteinExistence type="predicted"/>
<keyword evidence="2" id="KW-0687">Ribonucleoprotein</keyword>
<dbReference type="InterPro" id="IPR036227">
    <property type="entry name" value="Ribosomal_uL15/eL18_sf"/>
</dbReference>
<comment type="caution">
    <text evidence="5">The sequence shown here is derived from an EMBL/GenBank/DDBJ whole genome shotgun (WGS) entry which is preliminary data.</text>
</comment>
<dbReference type="GO" id="GO:0005840">
    <property type="term" value="C:ribosome"/>
    <property type="evidence" value="ECO:0007669"/>
    <property type="project" value="UniProtKB-KW"/>
</dbReference>
<reference evidence="5 6" key="1">
    <citation type="submission" date="2020-06" db="EMBL/GenBank/DDBJ databases">
        <title>Transcriptomic and genomic resources for Thalictrum thalictroides and T. hernandezii: Facilitating candidate gene discovery in an emerging model plant lineage.</title>
        <authorList>
            <person name="Arias T."/>
            <person name="Riano-Pachon D.M."/>
            <person name="Di Stilio V.S."/>
        </authorList>
    </citation>
    <scope>NUCLEOTIDE SEQUENCE [LARGE SCALE GENOMIC DNA]</scope>
    <source>
        <strain evidence="6">cv. WT478/WT964</strain>
        <tissue evidence="5">Leaves</tissue>
    </source>
</reference>
<dbReference type="AlphaFoldDB" id="A0A7J6V2Q2"/>
<feature type="compositionally biased region" description="Basic residues" evidence="4">
    <location>
        <begin position="154"/>
        <end position="163"/>
    </location>
</feature>
<dbReference type="SUPFAM" id="SSF52080">
    <property type="entry name" value="Ribosomal proteins L15p and L18e"/>
    <property type="match status" value="1"/>
</dbReference>
<organism evidence="5 6">
    <name type="scientific">Thalictrum thalictroides</name>
    <name type="common">Rue-anemone</name>
    <name type="synonym">Anemone thalictroides</name>
    <dbReference type="NCBI Taxonomy" id="46969"/>
    <lineage>
        <taxon>Eukaryota</taxon>
        <taxon>Viridiplantae</taxon>
        <taxon>Streptophyta</taxon>
        <taxon>Embryophyta</taxon>
        <taxon>Tracheophyta</taxon>
        <taxon>Spermatophyta</taxon>
        <taxon>Magnoliopsida</taxon>
        <taxon>Ranunculales</taxon>
        <taxon>Ranunculaceae</taxon>
        <taxon>Thalictroideae</taxon>
        <taxon>Thalictrum</taxon>
    </lineage>
</organism>
<evidence type="ECO:0000256" key="3">
    <source>
        <dbReference type="SAM" id="Coils"/>
    </source>
</evidence>
<dbReference type="EMBL" id="JABWDY010039157">
    <property type="protein sequence ID" value="KAF5179173.1"/>
    <property type="molecule type" value="Genomic_DNA"/>
</dbReference>
<evidence type="ECO:0000256" key="1">
    <source>
        <dbReference type="ARBA" id="ARBA00022980"/>
    </source>
</evidence>
<feature type="non-terminal residue" evidence="5">
    <location>
        <position position="1"/>
    </location>
</feature>
<accession>A0A7J6V2Q2</accession>
<evidence type="ECO:0000313" key="5">
    <source>
        <dbReference type="EMBL" id="KAF5179173.1"/>
    </source>
</evidence>
<gene>
    <name evidence="5" type="ORF">FRX31_031240</name>
</gene>
<feature type="coiled-coil region" evidence="3">
    <location>
        <begin position="12"/>
        <end position="103"/>
    </location>
</feature>
<keyword evidence="6" id="KW-1185">Reference proteome</keyword>
<evidence type="ECO:0000256" key="2">
    <source>
        <dbReference type="ARBA" id="ARBA00023274"/>
    </source>
</evidence>
<name>A0A7J6V2Q2_THATH</name>
<protein>
    <submittedName>
        <fullName evidence="5">Uncharacterized protein</fullName>
    </submittedName>
</protein>
<keyword evidence="3" id="KW-0175">Coiled coil</keyword>
<feature type="region of interest" description="Disordered" evidence="4">
    <location>
        <begin position="123"/>
        <end position="186"/>
    </location>
</feature>
<feature type="compositionally biased region" description="Basic and acidic residues" evidence="4">
    <location>
        <begin position="177"/>
        <end position="186"/>
    </location>
</feature>
<dbReference type="Proteomes" id="UP000554482">
    <property type="component" value="Unassembled WGS sequence"/>
</dbReference>
<evidence type="ECO:0000256" key="4">
    <source>
        <dbReference type="SAM" id="MobiDB-lite"/>
    </source>
</evidence>
<feature type="compositionally biased region" description="Basic and acidic residues" evidence="4">
    <location>
        <begin position="135"/>
        <end position="153"/>
    </location>
</feature>
<sequence length="281" mass="32754">MLKITKSFSEENEATKATLNDLNLKVKELTVENGELKKKVNKVLEIQHENEDLKLKLQELQNENAKMNKQLIPRVEVPLLDRMENLQKENDELKKKVVEVHREEMTRPKRKCVKKIKEKNVSENDDFQLPKQKKQRQDKVEKDMNVGIEEKSSKSGRRGRGGRRGGGGRGHRGGRGGKGEPKEEKLPKLKESPLFNIITPVQQKKMEHYFNDAFISNIAFNLDDRIMILGNDVIDILWNRFLDAQIINWFIWDLYNKNDKLKYLLTSQSVPNVVCFDTTSW</sequence>
<dbReference type="GO" id="GO:1990904">
    <property type="term" value="C:ribonucleoprotein complex"/>
    <property type="evidence" value="ECO:0007669"/>
    <property type="project" value="UniProtKB-KW"/>
</dbReference>
<evidence type="ECO:0000313" key="6">
    <source>
        <dbReference type="Proteomes" id="UP000554482"/>
    </source>
</evidence>
<keyword evidence="1" id="KW-0689">Ribosomal protein</keyword>